<comment type="caution">
    <text evidence="2">The sequence shown here is derived from an EMBL/GenBank/DDBJ whole genome shotgun (WGS) entry which is preliminary data.</text>
</comment>
<organism evidence="2">
    <name type="scientific">Desulfomonile tiedjei</name>
    <dbReference type="NCBI Taxonomy" id="2358"/>
    <lineage>
        <taxon>Bacteria</taxon>
        <taxon>Pseudomonadati</taxon>
        <taxon>Thermodesulfobacteriota</taxon>
        <taxon>Desulfomonilia</taxon>
        <taxon>Desulfomonilales</taxon>
        <taxon>Desulfomonilaceae</taxon>
        <taxon>Desulfomonile</taxon>
    </lineage>
</organism>
<dbReference type="AlphaFoldDB" id="A0A7C4AT69"/>
<name>A0A7C4AT69_9BACT</name>
<keyword evidence="1" id="KW-0472">Membrane</keyword>
<reference evidence="2" key="1">
    <citation type="journal article" date="2020" name="mSystems">
        <title>Genome- and Community-Level Interaction Insights into Carbon Utilization and Element Cycling Functions of Hydrothermarchaeota in Hydrothermal Sediment.</title>
        <authorList>
            <person name="Zhou Z."/>
            <person name="Liu Y."/>
            <person name="Xu W."/>
            <person name="Pan J."/>
            <person name="Luo Z.H."/>
            <person name="Li M."/>
        </authorList>
    </citation>
    <scope>NUCLEOTIDE SEQUENCE [LARGE SCALE GENOMIC DNA]</scope>
    <source>
        <strain evidence="2">SpSt-769</strain>
    </source>
</reference>
<proteinExistence type="predicted"/>
<keyword evidence="1" id="KW-0812">Transmembrane</keyword>
<feature type="transmembrane region" description="Helical" evidence="1">
    <location>
        <begin position="45"/>
        <end position="65"/>
    </location>
</feature>
<keyword evidence="1" id="KW-1133">Transmembrane helix</keyword>
<evidence type="ECO:0000256" key="1">
    <source>
        <dbReference type="SAM" id="Phobius"/>
    </source>
</evidence>
<protein>
    <submittedName>
        <fullName evidence="2">Uncharacterized protein</fullName>
    </submittedName>
</protein>
<accession>A0A7C4AT69</accession>
<gene>
    <name evidence="2" type="ORF">ENV54_10615</name>
</gene>
<dbReference type="EMBL" id="DTGT01000343">
    <property type="protein sequence ID" value="HGH61739.1"/>
    <property type="molecule type" value="Genomic_DNA"/>
</dbReference>
<evidence type="ECO:0000313" key="2">
    <source>
        <dbReference type="EMBL" id="HGH61739.1"/>
    </source>
</evidence>
<sequence length="66" mass="6942">MIAEGAWGGSVKEDDIPWAIVLDEVHQPEPHTAAQQGEAGLELGLPAPVLFALSFLLALAVFCSVD</sequence>